<keyword evidence="4 5" id="KW-0472">Membrane</keyword>
<name>A0A240A1H3_CLOCO</name>
<accession>A0A240A1H3</accession>
<dbReference type="AlphaFoldDB" id="A0A240A1H3"/>
<dbReference type="Pfam" id="PF06803">
    <property type="entry name" value="DUF1232"/>
    <property type="match status" value="1"/>
</dbReference>
<dbReference type="InterPro" id="IPR010652">
    <property type="entry name" value="DUF1232"/>
</dbReference>
<dbReference type="Proteomes" id="UP000198811">
    <property type="component" value="Unassembled WGS sequence"/>
</dbReference>
<evidence type="ECO:0000256" key="2">
    <source>
        <dbReference type="ARBA" id="ARBA00022692"/>
    </source>
</evidence>
<evidence type="ECO:0000256" key="4">
    <source>
        <dbReference type="ARBA" id="ARBA00023136"/>
    </source>
</evidence>
<dbReference type="GO" id="GO:0012505">
    <property type="term" value="C:endomembrane system"/>
    <property type="evidence" value="ECO:0007669"/>
    <property type="project" value="UniProtKB-SubCell"/>
</dbReference>
<dbReference type="OrthoDB" id="9800202at2"/>
<organism evidence="8 10">
    <name type="scientific">Clostridium cochlearium</name>
    <dbReference type="NCBI Taxonomy" id="1494"/>
    <lineage>
        <taxon>Bacteria</taxon>
        <taxon>Bacillati</taxon>
        <taxon>Bacillota</taxon>
        <taxon>Clostridia</taxon>
        <taxon>Eubacteriales</taxon>
        <taxon>Clostridiaceae</taxon>
        <taxon>Clostridium</taxon>
    </lineage>
</organism>
<evidence type="ECO:0000313" key="7">
    <source>
        <dbReference type="EMBL" id="SDL20418.1"/>
    </source>
</evidence>
<sequence length="143" mass="16543">MKRKDEVFTEEKIKTLLEASSEEAKSVINDEDKFERLVQRIENKLKLIPCIGKYVSDIACMVSLVRSYIKKEYTDIPIGTIISIISTLIYIISPIDLIPDYIPVVGYIDDIAILSWVLKSINSDVEEYKKWRTDNNKQIIDEI</sequence>
<keyword evidence="3 5" id="KW-1133">Transmembrane helix</keyword>
<feature type="transmembrane region" description="Helical" evidence="5">
    <location>
        <begin position="76"/>
        <end position="95"/>
    </location>
</feature>
<evidence type="ECO:0000313" key="10">
    <source>
        <dbReference type="Proteomes" id="UP000250223"/>
    </source>
</evidence>
<proteinExistence type="predicted"/>
<dbReference type="GeneID" id="70577146"/>
<evidence type="ECO:0000256" key="1">
    <source>
        <dbReference type="ARBA" id="ARBA00004127"/>
    </source>
</evidence>
<dbReference type="Proteomes" id="UP000250223">
    <property type="component" value="Unassembled WGS sequence"/>
</dbReference>
<dbReference type="RefSeq" id="WP_089866149.1">
    <property type="nucleotide sequence ID" value="NZ_CP173238.1"/>
</dbReference>
<evidence type="ECO:0000259" key="6">
    <source>
        <dbReference type="Pfam" id="PF06803"/>
    </source>
</evidence>
<evidence type="ECO:0000256" key="3">
    <source>
        <dbReference type="ARBA" id="ARBA00022989"/>
    </source>
</evidence>
<gene>
    <name evidence="8" type="ORF">NCTC13028_00223</name>
    <name evidence="7" type="ORF">SAMN05216497_1128</name>
</gene>
<evidence type="ECO:0000313" key="9">
    <source>
        <dbReference type="Proteomes" id="UP000198811"/>
    </source>
</evidence>
<feature type="domain" description="DUF1232" evidence="6">
    <location>
        <begin position="81"/>
        <end position="116"/>
    </location>
</feature>
<reference evidence="8 10" key="2">
    <citation type="submission" date="2018-06" db="EMBL/GenBank/DDBJ databases">
        <authorList>
            <consortium name="Pathogen Informatics"/>
            <person name="Doyle S."/>
        </authorList>
    </citation>
    <scope>NUCLEOTIDE SEQUENCE [LARGE SCALE GENOMIC DNA]</scope>
    <source>
        <strain evidence="8 10">NCTC13028</strain>
    </source>
</reference>
<reference evidence="7 9" key="1">
    <citation type="submission" date="2016-10" db="EMBL/GenBank/DDBJ databases">
        <authorList>
            <person name="Varghese N."/>
            <person name="Submissions S."/>
        </authorList>
    </citation>
    <scope>NUCLEOTIDE SEQUENCE [LARGE SCALE GENOMIC DNA]</scope>
    <source>
        <strain evidence="7 9">NLAE-zl-C224</strain>
    </source>
</reference>
<evidence type="ECO:0000256" key="5">
    <source>
        <dbReference type="SAM" id="Phobius"/>
    </source>
</evidence>
<dbReference type="EMBL" id="UAWC01000001">
    <property type="protein sequence ID" value="SQB33230.1"/>
    <property type="molecule type" value="Genomic_DNA"/>
</dbReference>
<evidence type="ECO:0000313" key="8">
    <source>
        <dbReference type="EMBL" id="SQB33230.1"/>
    </source>
</evidence>
<keyword evidence="2 5" id="KW-0812">Transmembrane</keyword>
<comment type="subcellular location">
    <subcellularLocation>
        <location evidence="1">Endomembrane system</location>
        <topology evidence="1">Multi-pass membrane protein</topology>
    </subcellularLocation>
</comment>
<keyword evidence="9" id="KW-1185">Reference proteome</keyword>
<dbReference type="EMBL" id="FNGL01000012">
    <property type="protein sequence ID" value="SDL20418.1"/>
    <property type="molecule type" value="Genomic_DNA"/>
</dbReference>
<protein>
    <submittedName>
        <fullName evidence="8">PF06803 family protein</fullName>
    </submittedName>
    <submittedName>
        <fullName evidence="7">Uncharacterized membrane protein YkvA, DUF1232 family</fullName>
    </submittedName>
</protein>